<keyword evidence="1" id="KW-0472">Membrane</keyword>
<evidence type="ECO:0000256" key="1">
    <source>
        <dbReference type="SAM" id="Phobius"/>
    </source>
</evidence>
<dbReference type="EMBL" id="MK203850">
    <property type="protein sequence ID" value="AZS06546.1"/>
    <property type="molecule type" value="Genomic_DNA"/>
</dbReference>
<organism evidence="2 3">
    <name type="scientific">Alteromonas phage ZP6</name>
    <dbReference type="NCBI Taxonomy" id="2492447"/>
    <lineage>
        <taxon>Viruses</taxon>
        <taxon>Duplodnaviria</taxon>
        <taxon>Heunggongvirae</taxon>
        <taxon>Uroviricota</taxon>
        <taxon>Caudoviricetes</taxon>
        <taxon>Mareflavirus</taxon>
        <taxon>Mareflavirus ZP6</taxon>
    </lineage>
</organism>
<dbReference type="KEGG" id="vg:77944233"/>
<keyword evidence="1" id="KW-1133">Transmembrane helix</keyword>
<dbReference type="GeneID" id="77944233"/>
<proteinExistence type="predicted"/>
<keyword evidence="3" id="KW-1185">Reference proteome</keyword>
<sequence>MRHFLFILAAALFCDALFDADFLSIVLWTVAGTPILLVLARVLMIKGE</sequence>
<dbReference type="RefSeq" id="YP_010668092.1">
    <property type="nucleotide sequence ID" value="NC_070953.1"/>
</dbReference>
<name>A0A3S9U8A8_9CAUD</name>
<evidence type="ECO:0000313" key="2">
    <source>
        <dbReference type="EMBL" id="AZS06546.1"/>
    </source>
</evidence>
<evidence type="ECO:0000313" key="3">
    <source>
        <dbReference type="Proteomes" id="UP000286786"/>
    </source>
</evidence>
<accession>A0A3S9U8A8</accession>
<protein>
    <submittedName>
        <fullName evidence="2">Uncharacterized protein</fullName>
    </submittedName>
</protein>
<dbReference type="Proteomes" id="UP000286786">
    <property type="component" value="Genome"/>
</dbReference>
<reference evidence="2 3" key="1">
    <citation type="submission" date="2018-11" db="EMBL/GenBank/DDBJ databases">
        <title>Isolation and Complete Genome Sequence of a Novel Alteromonas Phage ZP6.</title>
        <authorList>
            <person name="Han J."/>
        </authorList>
    </citation>
    <scope>NUCLEOTIDE SEQUENCE [LARGE SCALE GENOMIC DNA]</scope>
</reference>
<keyword evidence="1" id="KW-0812">Transmembrane</keyword>
<feature type="transmembrane region" description="Helical" evidence="1">
    <location>
        <begin position="26"/>
        <end position="44"/>
    </location>
</feature>